<comment type="subunit">
    <text evidence="1">Homodimer.</text>
</comment>
<organism evidence="4">
    <name type="scientific">Homalodisca liturata</name>
    <dbReference type="NCBI Taxonomy" id="320908"/>
    <lineage>
        <taxon>Eukaryota</taxon>
        <taxon>Metazoa</taxon>
        <taxon>Ecdysozoa</taxon>
        <taxon>Arthropoda</taxon>
        <taxon>Hexapoda</taxon>
        <taxon>Insecta</taxon>
        <taxon>Pterygota</taxon>
        <taxon>Neoptera</taxon>
        <taxon>Paraneoptera</taxon>
        <taxon>Hemiptera</taxon>
        <taxon>Auchenorrhyncha</taxon>
        <taxon>Membracoidea</taxon>
        <taxon>Cicadellidae</taxon>
        <taxon>Cicadellinae</taxon>
        <taxon>Proconiini</taxon>
        <taxon>Homalodisca</taxon>
    </lineage>
</organism>
<dbReference type="Pfam" id="PF00043">
    <property type="entry name" value="GST_C"/>
    <property type="match status" value="1"/>
</dbReference>
<dbReference type="FunFam" id="1.20.1050.10:FF:000007">
    <property type="entry name" value="Glutathione S-transferase 1-1"/>
    <property type="match status" value="1"/>
</dbReference>
<dbReference type="AlphaFoldDB" id="A0A1B6K2T3"/>
<dbReference type="FunFam" id="3.40.30.10:FF:000034">
    <property type="entry name" value="glutathione S-transferase 1"/>
    <property type="match status" value="1"/>
</dbReference>
<dbReference type="SFLD" id="SFLDG01153">
    <property type="entry name" value="Main.4:_Theta-like"/>
    <property type="match status" value="1"/>
</dbReference>
<evidence type="ECO:0000259" key="2">
    <source>
        <dbReference type="PROSITE" id="PS50404"/>
    </source>
</evidence>
<dbReference type="PROSITE" id="PS50405">
    <property type="entry name" value="GST_CTER"/>
    <property type="match status" value="1"/>
</dbReference>
<dbReference type="CDD" id="cd03177">
    <property type="entry name" value="GST_C_Delta_Epsilon"/>
    <property type="match status" value="1"/>
</dbReference>
<dbReference type="SUPFAM" id="SSF52833">
    <property type="entry name" value="Thioredoxin-like"/>
    <property type="match status" value="1"/>
</dbReference>
<dbReference type="SFLD" id="SFLDG00358">
    <property type="entry name" value="Main_(cytGST)"/>
    <property type="match status" value="1"/>
</dbReference>
<dbReference type="GO" id="GO:0006749">
    <property type="term" value="P:glutathione metabolic process"/>
    <property type="evidence" value="ECO:0007669"/>
    <property type="project" value="TreeGrafter"/>
</dbReference>
<dbReference type="InterPro" id="IPR036282">
    <property type="entry name" value="Glutathione-S-Trfase_C_sf"/>
</dbReference>
<dbReference type="SUPFAM" id="SSF47616">
    <property type="entry name" value="GST C-terminal domain-like"/>
    <property type="match status" value="1"/>
</dbReference>
<feature type="domain" description="GST N-terminal" evidence="2">
    <location>
        <begin position="1"/>
        <end position="82"/>
    </location>
</feature>
<dbReference type="Pfam" id="PF13417">
    <property type="entry name" value="GST_N_3"/>
    <property type="match status" value="1"/>
</dbReference>
<feature type="domain" description="GST C-terminal" evidence="3">
    <location>
        <begin position="88"/>
        <end position="212"/>
    </location>
</feature>
<evidence type="ECO:0000259" key="3">
    <source>
        <dbReference type="PROSITE" id="PS50405"/>
    </source>
</evidence>
<dbReference type="GO" id="GO:0004364">
    <property type="term" value="F:glutathione transferase activity"/>
    <property type="evidence" value="ECO:0007669"/>
    <property type="project" value="TreeGrafter"/>
</dbReference>
<dbReference type="InterPro" id="IPR004045">
    <property type="entry name" value="Glutathione_S-Trfase_N"/>
</dbReference>
<dbReference type="InterPro" id="IPR040079">
    <property type="entry name" value="Glutathione_S-Trfase"/>
</dbReference>
<sequence length="216" mass="24930">MPLVFYWLEPSPPVRAVNLIIHALDLPVEYRVVDLYKKEHLTPQYLKMNPLHTVPLIDDNGFFLWESRAIMTYLVSKYGKDDSLYPKDLQKRAIVDQRLHYSNDVFYAVRELTQGIAFYEKPPTPELLGKIEEAQENIETLLKGHKFMAGDTLTVADYGFITLVDLMEVYCPPGNKYPLTKEWFSRCKSTMKNFEKANKNGANMVLSKVKSFLGKA</sequence>
<dbReference type="PANTHER" id="PTHR43969:SF9">
    <property type="entry name" value="GLUTATHIONE S TRANSFERASE D10, ISOFORM A-RELATED"/>
    <property type="match status" value="1"/>
</dbReference>
<dbReference type="SFLD" id="SFLDS00019">
    <property type="entry name" value="Glutathione_Transferase_(cytos"/>
    <property type="match status" value="1"/>
</dbReference>
<evidence type="ECO:0000313" key="4">
    <source>
        <dbReference type="EMBL" id="JAT05454.1"/>
    </source>
</evidence>
<dbReference type="Gene3D" id="1.20.1050.10">
    <property type="match status" value="1"/>
</dbReference>
<proteinExistence type="predicted"/>
<dbReference type="CDD" id="cd03045">
    <property type="entry name" value="GST_N_Delta_Epsilon"/>
    <property type="match status" value="1"/>
</dbReference>
<name>A0A1B6K2T3_9HEMI</name>
<dbReference type="PANTHER" id="PTHR43969">
    <property type="entry name" value="GLUTATHIONE S TRANSFERASE D10, ISOFORM A-RELATED"/>
    <property type="match status" value="1"/>
</dbReference>
<gene>
    <name evidence="4" type="ORF">g.18254</name>
</gene>
<accession>A0A1B6K2T3</accession>
<reference evidence="4" key="1">
    <citation type="submission" date="2015-11" db="EMBL/GenBank/DDBJ databases">
        <title>De novo transcriptome assembly of four potential Pierce s Disease insect vectors from Arizona vineyards.</title>
        <authorList>
            <person name="Tassone E.E."/>
        </authorList>
    </citation>
    <scope>NUCLEOTIDE SEQUENCE</scope>
</reference>
<dbReference type="EMBL" id="GECU01002253">
    <property type="protein sequence ID" value="JAT05454.1"/>
    <property type="molecule type" value="Transcribed_RNA"/>
</dbReference>
<dbReference type="PROSITE" id="PS50404">
    <property type="entry name" value="GST_NTER"/>
    <property type="match status" value="1"/>
</dbReference>
<dbReference type="InterPro" id="IPR004046">
    <property type="entry name" value="GST_C"/>
</dbReference>
<dbReference type="InterPro" id="IPR010987">
    <property type="entry name" value="Glutathione-S-Trfase_C-like"/>
</dbReference>
<evidence type="ECO:0000256" key="1">
    <source>
        <dbReference type="ARBA" id="ARBA00011738"/>
    </source>
</evidence>
<dbReference type="InterPro" id="IPR036249">
    <property type="entry name" value="Thioredoxin-like_sf"/>
</dbReference>
<protein>
    <submittedName>
        <fullName evidence="4">Uncharacterized protein</fullName>
    </submittedName>
</protein>
<dbReference type="Gene3D" id="3.40.30.10">
    <property type="entry name" value="Glutaredoxin"/>
    <property type="match status" value="1"/>
</dbReference>